<reference evidence="2 3" key="1">
    <citation type="journal article" date="2009" name="Science">
        <title>Green evolution and dynamic adaptations revealed by genomes of the marine picoeukaryotes Micromonas.</title>
        <authorList>
            <person name="Worden A.Z."/>
            <person name="Lee J.H."/>
            <person name="Mock T."/>
            <person name="Rouze P."/>
            <person name="Simmons M.P."/>
            <person name="Aerts A.L."/>
            <person name="Allen A.E."/>
            <person name="Cuvelier M.L."/>
            <person name="Derelle E."/>
            <person name="Everett M.V."/>
            <person name="Foulon E."/>
            <person name="Grimwood J."/>
            <person name="Gundlach H."/>
            <person name="Henrissat B."/>
            <person name="Napoli C."/>
            <person name="McDonald S.M."/>
            <person name="Parker M.S."/>
            <person name="Rombauts S."/>
            <person name="Salamov A."/>
            <person name="Von Dassow P."/>
            <person name="Badger J.H."/>
            <person name="Coutinho P.M."/>
            <person name="Demir E."/>
            <person name="Dubchak I."/>
            <person name="Gentemann C."/>
            <person name="Eikrem W."/>
            <person name="Gready J.E."/>
            <person name="John U."/>
            <person name="Lanier W."/>
            <person name="Lindquist E.A."/>
            <person name="Lucas S."/>
            <person name="Mayer K.F."/>
            <person name="Moreau H."/>
            <person name="Not F."/>
            <person name="Otillar R."/>
            <person name="Panaud O."/>
            <person name="Pangilinan J."/>
            <person name="Paulsen I."/>
            <person name="Piegu B."/>
            <person name="Poliakov A."/>
            <person name="Robbens S."/>
            <person name="Schmutz J."/>
            <person name="Toulza E."/>
            <person name="Wyss T."/>
            <person name="Zelensky A."/>
            <person name="Zhou K."/>
            <person name="Armbrust E.V."/>
            <person name="Bhattacharya D."/>
            <person name="Goodenough U.W."/>
            <person name="Van de Peer Y."/>
            <person name="Grigoriev I.V."/>
        </authorList>
    </citation>
    <scope>NUCLEOTIDE SEQUENCE [LARGE SCALE GENOMIC DNA]</scope>
    <source>
        <strain evidence="2 3">CCMP1545</strain>
    </source>
</reference>
<proteinExistence type="predicted"/>
<name>C1MIG8_MICPC</name>
<dbReference type="Proteomes" id="UP000001876">
    <property type="component" value="Unassembled WGS sequence"/>
</dbReference>
<dbReference type="AlphaFoldDB" id="C1MIG8"/>
<dbReference type="RefSeq" id="XP_003055128.1">
    <property type="nucleotide sequence ID" value="XM_003055082.1"/>
</dbReference>
<organism evidence="3">
    <name type="scientific">Micromonas pusilla (strain CCMP1545)</name>
    <name type="common">Picoplanktonic green alga</name>
    <dbReference type="NCBI Taxonomy" id="564608"/>
    <lineage>
        <taxon>Eukaryota</taxon>
        <taxon>Viridiplantae</taxon>
        <taxon>Chlorophyta</taxon>
        <taxon>Mamiellophyceae</taxon>
        <taxon>Mamiellales</taxon>
        <taxon>Mamiellaceae</taxon>
        <taxon>Micromonas</taxon>
    </lineage>
</organism>
<dbReference type="OrthoDB" id="498398at2759"/>
<dbReference type="Pfam" id="PF20133">
    <property type="entry name" value="HHL1-like"/>
    <property type="match status" value="1"/>
</dbReference>
<keyword evidence="3" id="KW-1185">Reference proteome</keyword>
<feature type="compositionally biased region" description="Low complexity" evidence="1">
    <location>
        <begin position="70"/>
        <end position="79"/>
    </location>
</feature>
<accession>C1MIG8</accession>
<feature type="region of interest" description="Disordered" evidence="1">
    <location>
        <begin position="209"/>
        <end position="240"/>
    </location>
</feature>
<dbReference type="KEGG" id="mpp:MICPUCDRAFT_46338"/>
<evidence type="ECO:0000313" key="3">
    <source>
        <dbReference type="Proteomes" id="UP000001876"/>
    </source>
</evidence>
<gene>
    <name evidence="2" type="ORF">MICPUCDRAFT_46338</name>
</gene>
<dbReference type="InterPro" id="IPR045388">
    <property type="entry name" value="HHL1-like"/>
</dbReference>
<feature type="region of interest" description="Disordered" evidence="1">
    <location>
        <begin position="55"/>
        <end position="96"/>
    </location>
</feature>
<sequence length="240" mass="26417">MASCVAMNALSLAPARTVVTVRRAARASPRSRVVLVRAADAPDLSVGGAKALKSKEKKKLKKLEEKAARKAAASQQLQKPRVRKAASGEKKPDLPPTAAEIAASEKYDAMVAEGGVVFECFIRAKGPNQWFPVGPMAVKQAWMIVPEMWKAEEPLRKAGMKMYPGLAAAPCFGKVEYGYRERDDEKKITEEQIRENAGKMNPFDDVILLERGEGESPPPEKSWKEKLDEFMNPYGTGKKD</sequence>
<dbReference type="EMBL" id="GG663735">
    <property type="protein sequence ID" value="EEH60380.1"/>
    <property type="molecule type" value="Genomic_DNA"/>
</dbReference>
<protein>
    <submittedName>
        <fullName evidence="2">Predicted protein</fullName>
    </submittedName>
</protein>
<dbReference type="GeneID" id="9680968"/>
<evidence type="ECO:0000313" key="2">
    <source>
        <dbReference type="EMBL" id="EEH60380.1"/>
    </source>
</evidence>
<evidence type="ECO:0000256" key="1">
    <source>
        <dbReference type="SAM" id="MobiDB-lite"/>
    </source>
</evidence>